<feature type="transmembrane region" description="Helical" evidence="2">
    <location>
        <begin position="215"/>
        <end position="238"/>
    </location>
</feature>
<keyword evidence="2" id="KW-0472">Membrane</keyword>
<reference evidence="3 4" key="1">
    <citation type="submission" date="2020-03" db="EMBL/GenBank/DDBJ databases">
        <title>Leucobacter sp. nov., isolated from beetles.</title>
        <authorList>
            <person name="Hyun D.-W."/>
            <person name="Bae J.-W."/>
        </authorList>
    </citation>
    <scope>NUCLEOTIDE SEQUENCE [LARGE SCALE GENOMIC DNA]</scope>
    <source>
        <strain evidence="3 4">HDW9B</strain>
    </source>
</reference>
<feature type="compositionally biased region" description="Basic and acidic residues" evidence="1">
    <location>
        <begin position="1"/>
        <end position="15"/>
    </location>
</feature>
<feature type="transmembrane region" description="Helical" evidence="2">
    <location>
        <begin position="296"/>
        <end position="314"/>
    </location>
</feature>
<feature type="region of interest" description="Disordered" evidence="1">
    <location>
        <begin position="1"/>
        <end position="70"/>
    </location>
</feature>
<feature type="transmembrane region" description="Helical" evidence="2">
    <location>
        <begin position="409"/>
        <end position="432"/>
    </location>
</feature>
<dbReference type="Proteomes" id="UP000501387">
    <property type="component" value="Chromosome"/>
</dbReference>
<name>A0A6G8FGM9_9MICO</name>
<feature type="transmembrane region" description="Helical" evidence="2">
    <location>
        <begin position="452"/>
        <end position="474"/>
    </location>
</feature>
<organism evidence="3 4">
    <name type="scientific">Leucobacter insecticola</name>
    <dbReference type="NCBI Taxonomy" id="2714934"/>
    <lineage>
        <taxon>Bacteria</taxon>
        <taxon>Bacillati</taxon>
        <taxon>Actinomycetota</taxon>
        <taxon>Actinomycetes</taxon>
        <taxon>Micrococcales</taxon>
        <taxon>Microbacteriaceae</taxon>
        <taxon>Leucobacter</taxon>
    </lineage>
</organism>
<dbReference type="EMBL" id="CP049934">
    <property type="protein sequence ID" value="QIM15620.1"/>
    <property type="molecule type" value="Genomic_DNA"/>
</dbReference>
<feature type="transmembrane region" description="Helical" evidence="2">
    <location>
        <begin position="625"/>
        <end position="649"/>
    </location>
</feature>
<proteinExistence type="predicted"/>
<dbReference type="KEGG" id="lins:G7067_03015"/>
<accession>A0A6G8FGM9</accession>
<feature type="transmembrane region" description="Helical" evidence="2">
    <location>
        <begin position="182"/>
        <end position="203"/>
    </location>
</feature>
<dbReference type="AlphaFoldDB" id="A0A6G8FGM9"/>
<keyword evidence="4" id="KW-1185">Reference proteome</keyword>
<dbReference type="PANTHER" id="PTHR24216:SF65">
    <property type="entry name" value="PAXILLIN-LIKE PROTEIN 1"/>
    <property type="match status" value="1"/>
</dbReference>
<protein>
    <submittedName>
        <fullName evidence="3">Uncharacterized protein</fullName>
    </submittedName>
</protein>
<feature type="transmembrane region" description="Helical" evidence="2">
    <location>
        <begin position="341"/>
        <end position="361"/>
    </location>
</feature>
<feature type="compositionally biased region" description="Pro residues" evidence="1">
    <location>
        <begin position="58"/>
        <end position="70"/>
    </location>
</feature>
<dbReference type="PANTHER" id="PTHR24216">
    <property type="entry name" value="PAXILLIN-RELATED"/>
    <property type="match status" value="1"/>
</dbReference>
<feature type="compositionally biased region" description="Pro residues" evidence="1">
    <location>
        <begin position="24"/>
        <end position="33"/>
    </location>
</feature>
<feature type="transmembrane region" description="Helical" evidence="2">
    <location>
        <begin position="258"/>
        <end position="284"/>
    </location>
</feature>
<keyword evidence="2" id="KW-0812">Transmembrane</keyword>
<keyword evidence="2" id="KW-1133">Transmembrane helix</keyword>
<evidence type="ECO:0000256" key="2">
    <source>
        <dbReference type="SAM" id="Phobius"/>
    </source>
</evidence>
<gene>
    <name evidence="3" type="ORF">G7067_03015</name>
</gene>
<feature type="transmembrane region" description="Helical" evidence="2">
    <location>
        <begin position="142"/>
        <end position="170"/>
    </location>
</feature>
<evidence type="ECO:0000313" key="4">
    <source>
        <dbReference type="Proteomes" id="UP000501387"/>
    </source>
</evidence>
<sequence>MKVVEPQEPKSHGDVSGEATPQFPLIPPPPAPQTPVNAHIPPPAPQQIPPQAHQHPQMPNPPQGYPVSPAPVPQVPVLPQPQATYPEQPVQHSYPVQQAHPQAYAQDAYAPAPPHMPPLPPAPPRNPAAVAYIRAIFSPRGFATLGWIAGAVFAAGLLSALCLLGSLNAAGEGVGGALSLDFGGLLSALFVLLGGSFGGGLVVDGNVDAGFVSASAAAALSIFPLGALAAVAAAVALITKLRMRSEMPPAPSTLTELARAAIEGAAVALIMTMITGFASFGGGVSDFIGVRIHARPAMVFFVLLALITVTLFLARESRRRLQLAQAEGRWARVIREAGRALAVQGTIFGVLALVAIVIVAVKAESFGAFFALLPLLGNVAAAGAALGHFGGITLGSSLGIGQLGMAWDLMGGLSIVLFVVALLSLVMTAGVVGLRRPRTGRLEWNRVWQMPIVVFGVWCLLSLGLVGISLSGSASSFGGLFGFGSVGLSWSTPFLMGLAAGATSIAAEYVPLLAYRMNPALLRAFGGKQTINVWLYGVEPAGYVAAPALSPFPDPAQPHVVTAPSAASVSEQPVLQPPVHGAPAAETPQFQDPMVQNPMAASPQAGGLAPIHPPAPMSKKGKTGLIVTLSVVGMLVVLGGGLAVTVNLLNQERDPAAQVREYLDALAAGNADRAGELVDPGIKTGDRELLTNETLASAQQLIEVVDVETTERSDYGATVLATYSLDGERFEYTFTLESGPKEMVFLDSWKLSQPLLVEASLQSDSLDVLTVGASDVSLDGDDTYGMNYQRTVYLYPGVYEITAPETEFIGTSTEEFRAIPSFEYGNASAQTVRITSTPSEAFEKEVLSQVQKRITQCVEIPTNMDKVCPSITRDKDLAELKVVSQAKDFESISLDSFRGAEAVIAVRSNPTSYNKDPELRESTLRVRGDIEIVDGKPEIKDISIDTGWW</sequence>
<evidence type="ECO:0000256" key="1">
    <source>
        <dbReference type="SAM" id="MobiDB-lite"/>
    </source>
</evidence>
<feature type="transmembrane region" description="Helical" evidence="2">
    <location>
        <begin position="494"/>
        <end position="515"/>
    </location>
</feature>
<evidence type="ECO:0000313" key="3">
    <source>
        <dbReference type="EMBL" id="QIM15620.1"/>
    </source>
</evidence>
<dbReference type="RefSeq" id="WP_166321886.1">
    <property type="nucleotide sequence ID" value="NZ_CP049934.1"/>
</dbReference>